<feature type="compositionally biased region" description="Low complexity" evidence="1">
    <location>
        <begin position="107"/>
        <end position="120"/>
    </location>
</feature>
<accession>A0AAF0DXK5</accession>
<evidence type="ECO:0000256" key="1">
    <source>
        <dbReference type="SAM" id="MobiDB-lite"/>
    </source>
</evidence>
<reference evidence="2" key="1">
    <citation type="submission" date="2023-03" db="EMBL/GenBank/DDBJ databases">
        <title>Mating type loci evolution in Malassezia.</title>
        <authorList>
            <person name="Coelho M.A."/>
        </authorList>
    </citation>
    <scope>NUCLEOTIDE SEQUENCE</scope>
    <source>
        <strain evidence="2">CBS 7876</strain>
    </source>
</reference>
<dbReference type="EMBL" id="CP119934">
    <property type="protein sequence ID" value="WFD01809.1"/>
    <property type="molecule type" value="Genomic_DNA"/>
</dbReference>
<sequence>MTLYTWPIDPRKPPAQGTCFVTRVGSTESPDDDSATTLRRSLRLLEDCLRTWIRNARPRARSPGASGRSVASDAEIELVTSLLHLTATTKKQRAQWLDKQKIPEVIPTSAPTSPLATPSAMSEDAAHSAPSGSPSSTWKPSSRPSSLSPHARQRAHVSLSPIQTSERVTKVRDPKRQHLRERLPSVFVTESSPVVASAPALSAVNGGEGDEQAAQRLEAAIEALSLHEGPPSAPPSGAT</sequence>
<dbReference type="Proteomes" id="UP001214603">
    <property type="component" value="Chromosome 1"/>
</dbReference>
<feature type="compositionally biased region" description="Basic and acidic residues" evidence="1">
    <location>
        <begin position="167"/>
        <end position="183"/>
    </location>
</feature>
<gene>
    <name evidence="2" type="ORF">MOBT1_000489</name>
</gene>
<protein>
    <submittedName>
        <fullName evidence="2">Uncharacterized protein</fullName>
    </submittedName>
</protein>
<keyword evidence="3" id="KW-1185">Reference proteome</keyword>
<feature type="compositionally biased region" description="Low complexity" evidence="1">
    <location>
        <begin position="127"/>
        <end position="149"/>
    </location>
</feature>
<name>A0AAF0DXK5_9BASI</name>
<organism evidence="2 3">
    <name type="scientific">Malassezia obtusa</name>
    <dbReference type="NCBI Taxonomy" id="76774"/>
    <lineage>
        <taxon>Eukaryota</taxon>
        <taxon>Fungi</taxon>
        <taxon>Dikarya</taxon>
        <taxon>Basidiomycota</taxon>
        <taxon>Ustilaginomycotina</taxon>
        <taxon>Malasseziomycetes</taxon>
        <taxon>Malasseziales</taxon>
        <taxon>Malasseziaceae</taxon>
        <taxon>Malassezia</taxon>
    </lineage>
</organism>
<evidence type="ECO:0000313" key="2">
    <source>
        <dbReference type="EMBL" id="WFD01809.1"/>
    </source>
</evidence>
<feature type="region of interest" description="Disordered" evidence="1">
    <location>
        <begin position="105"/>
        <end position="194"/>
    </location>
</feature>
<proteinExistence type="predicted"/>
<dbReference type="AlphaFoldDB" id="A0AAF0DXK5"/>
<evidence type="ECO:0000313" key="3">
    <source>
        <dbReference type="Proteomes" id="UP001214603"/>
    </source>
</evidence>